<reference evidence="1 2" key="1">
    <citation type="journal article" date="2019" name="Nat. Ecol. Evol.">
        <title>Megaphylogeny resolves global patterns of mushroom evolution.</title>
        <authorList>
            <person name="Varga T."/>
            <person name="Krizsan K."/>
            <person name="Foldi C."/>
            <person name="Dima B."/>
            <person name="Sanchez-Garcia M."/>
            <person name="Sanchez-Ramirez S."/>
            <person name="Szollosi G.J."/>
            <person name="Szarkandi J.G."/>
            <person name="Papp V."/>
            <person name="Albert L."/>
            <person name="Andreopoulos W."/>
            <person name="Angelini C."/>
            <person name="Antonin V."/>
            <person name="Barry K.W."/>
            <person name="Bougher N.L."/>
            <person name="Buchanan P."/>
            <person name="Buyck B."/>
            <person name="Bense V."/>
            <person name="Catcheside P."/>
            <person name="Chovatia M."/>
            <person name="Cooper J."/>
            <person name="Damon W."/>
            <person name="Desjardin D."/>
            <person name="Finy P."/>
            <person name="Geml J."/>
            <person name="Haridas S."/>
            <person name="Hughes K."/>
            <person name="Justo A."/>
            <person name="Karasinski D."/>
            <person name="Kautmanova I."/>
            <person name="Kiss B."/>
            <person name="Kocsube S."/>
            <person name="Kotiranta H."/>
            <person name="LaButti K.M."/>
            <person name="Lechner B.E."/>
            <person name="Liimatainen K."/>
            <person name="Lipzen A."/>
            <person name="Lukacs Z."/>
            <person name="Mihaltcheva S."/>
            <person name="Morgado L.N."/>
            <person name="Niskanen T."/>
            <person name="Noordeloos M.E."/>
            <person name="Ohm R.A."/>
            <person name="Ortiz-Santana B."/>
            <person name="Ovrebo C."/>
            <person name="Racz N."/>
            <person name="Riley R."/>
            <person name="Savchenko A."/>
            <person name="Shiryaev A."/>
            <person name="Soop K."/>
            <person name="Spirin V."/>
            <person name="Szebenyi C."/>
            <person name="Tomsovsky M."/>
            <person name="Tulloss R.E."/>
            <person name="Uehling J."/>
            <person name="Grigoriev I.V."/>
            <person name="Vagvolgyi C."/>
            <person name="Papp T."/>
            <person name="Martin F.M."/>
            <person name="Miettinen O."/>
            <person name="Hibbett D.S."/>
            <person name="Nagy L.G."/>
        </authorList>
    </citation>
    <scope>NUCLEOTIDE SEQUENCE [LARGE SCALE GENOMIC DNA]</scope>
    <source>
        <strain evidence="1 2">NL-1719</strain>
    </source>
</reference>
<dbReference type="Proteomes" id="UP000308600">
    <property type="component" value="Unassembled WGS sequence"/>
</dbReference>
<proteinExistence type="predicted"/>
<evidence type="ECO:0000313" key="1">
    <source>
        <dbReference type="EMBL" id="TFK61555.1"/>
    </source>
</evidence>
<evidence type="ECO:0000313" key="2">
    <source>
        <dbReference type="Proteomes" id="UP000308600"/>
    </source>
</evidence>
<sequence length="187" mass="20458">MMTVGDRLRREGFQVFQSPGNVSGEEIEVQGGMSRHRSGRRIFNEFGPVKWMSSAIVAVTPPPRAPPPQQKMQIHSTSSSQATPPTSPSAQKPHSLISQVKLKADCLNLRHQWNSGWTKSQTSNGSTTGTAAHGLSTQTSYKVCHGGVEGVACDEGTGHSEVSRTQTPTTPKHENRRWIRRRGCEVD</sequence>
<keyword evidence="2" id="KW-1185">Reference proteome</keyword>
<name>A0ACD3A763_9AGAR</name>
<protein>
    <submittedName>
        <fullName evidence="1">Uncharacterized protein</fullName>
    </submittedName>
</protein>
<organism evidence="1 2">
    <name type="scientific">Pluteus cervinus</name>
    <dbReference type="NCBI Taxonomy" id="181527"/>
    <lineage>
        <taxon>Eukaryota</taxon>
        <taxon>Fungi</taxon>
        <taxon>Dikarya</taxon>
        <taxon>Basidiomycota</taxon>
        <taxon>Agaricomycotina</taxon>
        <taxon>Agaricomycetes</taxon>
        <taxon>Agaricomycetidae</taxon>
        <taxon>Agaricales</taxon>
        <taxon>Pluteineae</taxon>
        <taxon>Pluteaceae</taxon>
        <taxon>Pluteus</taxon>
    </lineage>
</organism>
<dbReference type="EMBL" id="ML208649">
    <property type="protein sequence ID" value="TFK61555.1"/>
    <property type="molecule type" value="Genomic_DNA"/>
</dbReference>
<gene>
    <name evidence="1" type="ORF">BDN72DRAFT_438434</name>
</gene>
<accession>A0ACD3A763</accession>